<dbReference type="AlphaFoldDB" id="A0A382JZL6"/>
<sequence length="65" mass="7637">MAKQAIAKYPKWRNSKNQRSTKATTVPQKYEIERWLSSNPEIDTREANILVKVLTDQFSELNKNQ</sequence>
<name>A0A382JZL6_9ZZZZ</name>
<reference evidence="2" key="1">
    <citation type="submission" date="2018-05" db="EMBL/GenBank/DDBJ databases">
        <authorList>
            <person name="Lanie J.A."/>
            <person name="Ng W.-L."/>
            <person name="Kazmierczak K.M."/>
            <person name="Andrzejewski T.M."/>
            <person name="Davidsen T.M."/>
            <person name="Wayne K.J."/>
            <person name="Tettelin H."/>
            <person name="Glass J.I."/>
            <person name="Rusch D."/>
            <person name="Podicherti R."/>
            <person name="Tsui H.-C.T."/>
            <person name="Winkler M.E."/>
        </authorList>
    </citation>
    <scope>NUCLEOTIDE SEQUENCE</scope>
</reference>
<organism evidence="2">
    <name type="scientific">marine metagenome</name>
    <dbReference type="NCBI Taxonomy" id="408172"/>
    <lineage>
        <taxon>unclassified sequences</taxon>
        <taxon>metagenomes</taxon>
        <taxon>ecological metagenomes</taxon>
    </lineage>
</organism>
<proteinExistence type="predicted"/>
<dbReference type="EMBL" id="UINC01077005">
    <property type="protein sequence ID" value="SVC16713.1"/>
    <property type="molecule type" value="Genomic_DNA"/>
</dbReference>
<gene>
    <name evidence="2" type="ORF">METZ01_LOCUS269567</name>
</gene>
<protein>
    <submittedName>
        <fullName evidence="2">Uncharacterized protein</fullName>
    </submittedName>
</protein>
<evidence type="ECO:0000313" key="2">
    <source>
        <dbReference type="EMBL" id="SVC16713.1"/>
    </source>
</evidence>
<feature type="region of interest" description="Disordered" evidence="1">
    <location>
        <begin position="1"/>
        <end position="25"/>
    </location>
</feature>
<evidence type="ECO:0000256" key="1">
    <source>
        <dbReference type="SAM" id="MobiDB-lite"/>
    </source>
</evidence>
<accession>A0A382JZL6</accession>